<comment type="caution">
    <text evidence="1">The sequence shown here is derived from an EMBL/GenBank/DDBJ whole genome shotgun (WGS) entry which is preliminary data.</text>
</comment>
<dbReference type="Proteomes" id="UP001055811">
    <property type="component" value="Linkage Group LG01"/>
</dbReference>
<reference evidence="2" key="1">
    <citation type="journal article" date="2022" name="Mol. Ecol. Resour.">
        <title>The genomes of chicory, endive, great burdock and yacon provide insights into Asteraceae palaeo-polyploidization history and plant inulin production.</title>
        <authorList>
            <person name="Fan W."/>
            <person name="Wang S."/>
            <person name="Wang H."/>
            <person name="Wang A."/>
            <person name="Jiang F."/>
            <person name="Liu H."/>
            <person name="Zhao H."/>
            <person name="Xu D."/>
            <person name="Zhang Y."/>
        </authorList>
    </citation>
    <scope>NUCLEOTIDE SEQUENCE [LARGE SCALE GENOMIC DNA]</scope>
    <source>
        <strain evidence="2">cv. Punajuju</strain>
    </source>
</reference>
<evidence type="ECO:0000313" key="1">
    <source>
        <dbReference type="EMBL" id="KAI3788523.1"/>
    </source>
</evidence>
<name>A0ACB9GZL5_CICIN</name>
<proteinExistence type="predicted"/>
<sequence length="67" mass="6810">MTPSSFSPFSKITDSFFSVQDATCADQEPLSSNSLNIQMHRSKGTDSGDSSGSPPKDGAGPGAAGQS</sequence>
<reference evidence="1 2" key="2">
    <citation type="journal article" date="2022" name="Mol. Ecol. Resour.">
        <title>The genomes of chicory, endive, great burdock and yacon provide insights into Asteraceae paleo-polyploidization history and plant inulin production.</title>
        <authorList>
            <person name="Fan W."/>
            <person name="Wang S."/>
            <person name="Wang H."/>
            <person name="Wang A."/>
            <person name="Jiang F."/>
            <person name="Liu H."/>
            <person name="Zhao H."/>
            <person name="Xu D."/>
            <person name="Zhang Y."/>
        </authorList>
    </citation>
    <scope>NUCLEOTIDE SEQUENCE [LARGE SCALE GENOMIC DNA]</scope>
    <source>
        <strain evidence="2">cv. Punajuju</strain>
        <tissue evidence="1">Leaves</tissue>
    </source>
</reference>
<gene>
    <name evidence="1" type="ORF">L2E82_01292</name>
</gene>
<keyword evidence="2" id="KW-1185">Reference proteome</keyword>
<evidence type="ECO:0000313" key="2">
    <source>
        <dbReference type="Proteomes" id="UP001055811"/>
    </source>
</evidence>
<dbReference type="EMBL" id="CM042009">
    <property type="protein sequence ID" value="KAI3788523.1"/>
    <property type="molecule type" value="Genomic_DNA"/>
</dbReference>
<organism evidence="1 2">
    <name type="scientific">Cichorium intybus</name>
    <name type="common">Chicory</name>
    <dbReference type="NCBI Taxonomy" id="13427"/>
    <lineage>
        <taxon>Eukaryota</taxon>
        <taxon>Viridiplantae</taxon>
        <taxon>Streptophyta</taxon>
        <taxon>Embryophyta</taxon>
        <taxon>Tracheophyta</taxon>
        <taxon>Spermatophyta</taxon>
        <taxon>Magnoliopsida</taxon>
        <taxon>eudicotyledons</taxon>
        <taxon>Gunneridae</taxon>
        <taxon>Pentapetalae</taxon>
        <taxon>asterids</taxon>
        <taxon>campanulids</taxon>
        <taxon>Asterales</taxon>
        <taxon>Asteraceae</taxon>
        <taxon>Cichorioideae</taxon>
        <taxon>Cichorieae</taxon>
        <taxon>Cichoriinae</taxon>
        <taxon>Cichorium</taxon>
    </lineage>
</organism>
<accession>A0ACB9GZL5</accession>
<protein>
    <submittedName>
        <fullName evidence="1">Uncharacterized protein</fullName>
    </submittedName>
</protein>